<dbReference type="EMBL" id="CVRL01000045">
    <property type="protein sequence ID" value="CRL12712.1"/>
    <property type="molecule type" value="Genomic_DNA"/>
</dbReference>
<feature type="transmembrane region" description="Helical" evidence="1">
    <location>
        <begin position="103"/>
        <end position="132"/>
    </location>
</feature>
<reference evidence="3" key="1">
    <citation type="submission" date="2015-05" db="EMBL/GenBank/DDBJ databases">
        <authorList>
            <person name="Rodrigo-Torres Lidia"/>
            <person name="Arahal R.David."/>
        </authorList>
    </citation>
    <scope>NUCLEOTIDE SEQUENCE [LARGE SCALE GENOMIC DNA]</scope>
    <source>
        <strain evidence="3">CECT 7321</strain>
    </source>
</reference>
<feature type="transmembrane region" description="Helical" evidence="1">
    <location>
        <begin position="62"/>
        <end position="82"/>
    </location>
</feature>
<dbReference type="RefSeq" id="WP_050674299.1">
    <property type="nucleotide sequence ID" value="NZ_CVRL01000045.1"/>
</dbReference>
<accession>A0A0H5D6D9</accession>
<sequence>MTVIGWKLFIHSVNMVLHNIPQLLRIFLLPTILTAAIVYLMVRYLFNGTLDVASGIAPLMWRIAAIGGVAMALTCWGTVSWHRYVLLEEYPKGWIPAVHMRRIGAYLLGLLKLMLVGIAVFGVLGLVSVPLISGMELFGVALVLGLAVVVLVFMYRLILILPAAALGQRLGLSQSLQKTEGAFGTLFILSSCLIGLQLIAELILYLMGDLVALAAVFQIVFGLFQGVLSISVLTTLYGYYVEKRQI</sequence>
<keyword evidence="1" id="KW-0472">Membrane</keyword>
<feature type="transmembrane region" description="Helical" evidence="1">
    <location>
        <begin position="138"/>
        <end position="161"/>
    </location>
</feature>
<feature type="transmembrane region" description="Helical" evidence="1">
    <location>
        <begin position="212"/>
        <end position="240"/>
    </location>
</feature>
<organism evidence="2 3">
    <name type="scientific">Phaeobacter italicus</name>
    <dbReference type="NCBI Taxonomy" id="481446"/>
    <lineage>
        <taxon>Bacteria</taxon>
        <taxon>Pseudomonadati</taxon>
        <taxon>Pseudomonadota</taxon>
        <taxon>Alphaproteobacteria</taxon>
        <taxon>Rhodobacterales</taxon>
        <taxon>Roseobacteraceae</taxon>
        <taxon>Phaeobacter</taxon>
    </lineage>
</organism>
<evidence type="ECO:0000256" key="1">
    <source>
        <dbReference type="SAM" id="Phobius"/>
    </source>
</evidence>
<dbReference type="Proteomes" id="UP000043764">
    <property type="component" value="Unassembled WGS sequence"/>
</dbReference>
<evidence type="ECO:0000313" key="3">
    <source>
        <dbReference type="Proteomes" id="UP000043764"/>
    </source>
</evidence>
<dbReference type="AlphaFoldDB" id="A0A0H5D6D9"/>
<protein>
    <submittedName>
        <fullName evidence="2">Uncharacterized protein</fullName>
    </submittedName>
</protein>
<keyword evidence="1" id="KW-0812">Transmembrane</keyword>
<feature type="transmembrane region" description="Helical" evidence="1">
    <location>
        <begin position="182"/>
        <end position="206"/>
    </location>
</feature>
<proteinExistence type="predicted"/>
<name>A0A0H5D6D9_9RHOB</name>
<feature type="transmembrane region" description="Helical" evidence="1">
    <location>
        <begin position="23"/>
        <end position="42"/>
    </location>
</feature>
<keyword evidence="3" id="KW-1185">Reference proteome</keyword>
<evidence type="ECO:0000313" key="2">
    <source>
        <dbReference type="EMBL" id="CRL12712.1"/>
    </source>
</evidence>
<gene>
    <name evidence="2" type="ORF">NIT7321_03592</name>
</gene>
<keyword evidence="1" id="KW-1133">Transmembrane helix</keyword>